<dbReference type="CDD" id="cd00161">
    <property type="entry name" value="beta-trefoil_Ricin-like"/>
    <property type="match status" value="1"/>
</dbReference>
<keyword evidence="2" id="KW-1185">Reference proteome</keyword>
<dbReference type="InParanoid" id="A0A369JN85"/>
<sequence>MTAPLTTVNYRIQNVDFLSYLELPGFTTNIQMRPFKANNLNQQWKFVDAGSGTFWLASIASPNQYLGYSSGYLGSVAKSSAWNWTLVSDAGSYFIYFASGSTRYCFQTDTSSVVTLSTTKTMSDNQRWRLVPVTPASPDRLLLLMGYYRIRTFNGLHLMTMLSGEAAEDASMFVKTQTLSDAYQRWLVTRQTNSFYLIQSAGPATSTHLGCSSGQSAIGDHLLGLSTAFEWDLRQIGQGLAWSINLPQSPTALSLRFADYEAADDENISLEPTDTAPSQIWFFETYIPLGKDTIHAKRQVNEGNYRLQSCHDNTIYMNVASTPYRITAGSATTKVFGLKYNNGSPELTLSYATSTGNVPVADCGGFLGFTNNATVWVLLSENKDDPGMYLCRSNAGYPRKVVSSRITVDINENKVFAINNMATGETMQMWKLVKVD</sequence>
<accession>A0A369JN85</accession>
<dbReference type="OrthoDB" id="3052828at2759"/>
<dbReference type="InterPro" id="IPR035992">
    <property type="entry name" value="Ricin_B-like_lectins"/>
</dbReference>
<reference evidence="1" key="1">
    <citation type="submission" date="2018-04" db="EMBL/GenBank/DDBJ databases">
        <title>Whole genome sequencing of Hypsizygus marmoreus.</title>
        <authorList>
            <person name="Choi I.-G."/>
            <person name="Min B."/>
            <person name="Kim J.-G."/>
            <person name="Kim S."/>
            <person name="Oh Y.-L."/>
            <person name="Kong W.-S."/>
            <person name="Park H."/>
            <person name="Jeong J."/>
            <person name="Song E.-S."/>
        </authorList>
    </citation>
    <scope>NUCLEOTIDE SEQUENCE [LARGE SCALE GENOMIC DNA]</scope>
    <source>
        <strain evidence="1">51987-8</strain>
    </source>
</reference>
<dbReference type="Gene3D" id="2.80.10.50">
    <property type="match status" value="2"/>
</dbReference>
<protein>
    <submittedName>
        <fullName evidence="1">Uncharacterized protein</fullName>
    </submittedName>
</protein>
<name>A0A369JN85_HYPMA</name>
<evidence type="ECO:0000313" key="2">
    <source>
        <dbReference type="Proteomes" id="UP000076154"/>
    </source>
</evidence>
<organism evidence="1 2">
    <name type="scientific">Hypsizygus marmoreus</name>
    <name type="common">White beech mushroom</name>
    <name type="synonym">Agaricus marmoreus</name>
    <dbReference type="NCBI Taxonomy" id="39966"/>
    <lineage>
        <taxon>Eukaryota</taxon>
        <taxon>Fungi</taxon>
        <taxon>Dikarya</taxon>
        <taxon>Basidiomycota</taxon>
        <taxon>Agaricomycotina</taxon>
        <taxon>Agaricomycetes</taxon>
        <taxon>Agaricomycetidae</taxon>
        <taxon>Agaricales</taxon>
        <taxon>Tricholomatineae</taxon>
        <taxon>Lyophyllaceae</taxon>
        <taxon>Hypsizygus</taxon>
    </lineage>
</organism>
<gene>
    <name evidence="1" type="ORF">Hypma_012072</name>
</gene>
<evidence type="ECO:0000313" key="1">
    <source>
        <dbReference type="EMBL" id="RDB20854.1"/>
    </source>
</evidence>
<comment type="caution">
    <text evidence="1">The sequence shown here is derived from an EMBL/GenBank/DDBJ whole genome shotgun (WGS) entry which is preliminary data.</text>
</comment>
<dbReference type="EMBL" id="LUEZ02000056">
    <property type="protein sequence ID" value="RDB20854.1"/>
    <property type="molecule type" value="Genomic_DNA"/>
</dbReference>
<proteinExistence type="predicted"/>
<dbReference type="AlphaFoldDB" id="A0A369JN85"/>
<dbReference type="SUPFAM" id="SSF50370">
    <property type="entry name" value="Ricin B-like lectins"/>
    <property type="match status" value="2"/>
</dbReference>
<dbReference type="Proteomes" id="UP000076154">
    <property type="component" value="Unassembled WGS sequence"/>
</dbReference>
<dbReference type="PROSITE" id="PS50231">
    <property type="entry name" value="RICIN_B_LECTIN"/>
    <property type="match status" value="1"/>
</dbReference>